<dbReference type="AlphaFoldDB" id="A0A1Y3P383"/>
<gene>
    <name evidence="1" type="ORF">AUC60_08705</name>
</gene>
<dbReference type="RefSeq" id="WP_087265849.1">
    <property type="nucleotide sequence ID" value="NZ_JBJGBV010000016.1"/>
</dbReference>
<accession>A0A1Y3P383</accession>
<dbReference type="EMBL" id="LOHF01000005">
    <property type="protein sequence ID" value="OUM74305.1"/>
    <property type="molecule type" value="Genomic_DNA"/>
</dbReference>
<proteinExistence type="predicted"/>
<evidence type="ECO:0000313" key="1">
    <source>
        <dbReference type="EMBL" id="OUM74305.1"/>
    </source>
</evidence>
<protein>
    <submittedName>
        <fullName evidence="1">Uncharacterized protein</fullName>
    </submittedName>
</protein>
<dbReference type="Proteomes" id="UP000195440">
    <property type="component" value="Unassembled WGS sequence"/>
</dbReference>
<comment type="caution">
    <text evidence="1">The sequence shown here is derived from an EMBL/GenBank/DDBJ whole genome shotgun (WGS) entry which is preliminary data.</text>
</comment>
<keyword evidence="2" id="KW-1185">Reference proteome</keyword>
<reference evidence="1 2" key="1">
    <citation type="journal article" date="2017" name="Syst. Appl. Microbiol.">
        <title>Pseudomonas caspiana sp. nov., a citrus pathogen in the Pseudomonas syringae phylogenetic group.</title>
        <authorList>
            <person name="Busquets A."/>
            <person name="Gomila M."/>
            <person name="Beiki F."/>
            <person name="Mulet M."/>
            <person name="Rahimian H."/>
            <person name="Garcia-Valdes E."/>
            <person name="Lalucat J."/>
        </authorList>
    </citation>
    <scope>NUCLEOTIDE SEQUENCE [LARGE SCALE GENOMIC DNA]</scope>
    <source>
        <strain evidence="1 2">FBF102</strain>
    </source>
</reference>
<name>A0A1Y3P383_9PSED</name>
<sequence>MGFQRVSFIYQLCVQLSFKLTGASFAVLGNRFVMVHCLLLVHVFNDCLISRGDNVFSVLFAAFLVKRAQTPLKLSDRRY</sequence>
<evidence type="ECO:0000313" key="2">
    <source>
        <dbReference type="Proteomes" id="UP000195440"/>
    </source>
</evidence>
<organism evidence="1 2">
    <name type="scientific">Pseudomonas caspiana</name>
    <dbReference type="NCBI Taxonomy" id="1451454"/>
    <lineage>
        <taxon>Bacteria</taxon>
        <taxon>Pseudomonadati</taxon>
        <taxon>Pseudomonadota</taxon>
        <taxon>Gammaproteobacteria</taxon>
        <taxon>Pseudomonadales</taxon>
        <taxon>Pseudomonadaceae</taxon>
        <taxon>Pseudomonas</taxon>
    </lineage>
</organism>